<evidence type="ECO:0000313" key="3">
    <source>
        <dbReference type="Proteomes" id="UP001519460"/>
    </source>
</evidence>
<keyword evidence="3" id="KW-1185">Reference proteome</keyword>
<dbReference type="Proteomes" id="UP001519460">
    <property type="component" value="Unassembled WGS sequence"/>
</dbReference>
<dbReference type="EMBL" id="JACVVK020000208">
    <property type="protein sequence ID" value="KAK7484570.1"/>
    <property type="molecule type" value="Genomic_DNA"/>
</dbReference>
<evidence type="ECO:0000313" key="2">
    <source>
        <dbReference type="EMBL" id="KAK7484570.1"/>
    </source>
</evidence>
<proteinExistence type="predicted"/>
<reference evidence="2 3" key="1">
    <citation type="journal article" date="2023" name="Sci. Data">
        <title>Genome assembly of the Korean intertidal mud-creeper Batillaria attramentaria.</title>
        <authorList>
            <person name="Patra A.K."/>
            <person name="Ho P.T."/>
            <person name="Jun S."/>
            <person name="Lee S.J."/>
            <person name="Kim Y."/>
            <person name="Won Y.J."/>
        </authorList>
    </citation>
    <scope>NUCLEOTIDE SEQUENCE [LARGE SCALE GENOMIC DNA]</scope>
    <source>
        <strain evidence="2">Wonlab-2016</strain>
    </source>
</reference>
<accession>A0ABD0KBT9</accession>
<protein>
    <submittedName>
        <fullName evidence="2">Uncharacterized protein</fullName>
    </submittedName>
</protein>
<organism evidence="2 3">
    <name type="scientific">Batillaria attramentaria</name>
    <dbReference type="NCBI Taxonomy" id="370345"/>
    <lineage>
        <taxon>Eukaryota</taxon>
        <taxon>Metazoa</taxon>
        <taxon>Spiralia</taxon>
        <taxon>Lophotrochozoa</taxon>
        <taxon>Mollusca</taxon>
        <taxon>Gastropoda</taxon>
        <taxon>Caenogastropoda</taxon>
        <taxon>Sorbeoconcha</taxon>
        <taxon>Cerithioidea</taxon>
        <taxon>Batillariidae</taxon>
        <taxon>Batillaria</taxon>
    </lineage>
</organism>
<dbReference type="AlphaFoldDB" id="A0ABD0KBT9"/>
<gene>
    <name evidence="2" type="ORF">BaRGS_00024202</name>
</gene>
<feature type="region of interest" description="Disordered" evidence="1">
    <location>
        <begin position="1"/>
        <end position="24"/>
    </location>
</feature>
<name>A0ABD0KBT9_9CAEN</name>
<evidence type="ECO:0000256" key="1">
    <source>
        <dbReference type="SAM" id="MobiDB-lite"/>
    </source>
</evidence>
<comment type="caution">
    <text evidence="2">The sequence shown here is derived from an EMBL/GenBank/DDBJ whole genome shotgun (WGS) entry which is preliminary data.</text>
</comment>
<sequence length="103" mass="11390">MNRREDTAAYGNMQDEGSLVSSATQGKEGPEIRLYVAHLLLFLLSFSPARAWNVSHTRQPVSRHLHPFSFELARANLPPISLVCGELSRRVLIGGASDLIHLP</sequence>